<organism evidence="1 2">
    <name type="scientific">Candidatus Enterococcus ferrettii</name>
    <dbReference type="NCBI Taxonomy" id="2815324"/>
    <lineage>
        <taxon>Bacteria</taxon>
        <taxon>Bacillati</taxon>
        <taxon>Bacillota</taxon>
        <taxon>Bacilli</taxon>
        <taxon>Lactobacillales</taxon>
        <taxon>Enterococcaceae</taxon>
        <taxon>Enterococcus</taxon>
    </lineage>
</organism>
<keyword evidence="2" id="KW-1185">Reference proteome</keyword>
<comment type="caution">
    <text evidence="1">The sequence shown here is derived from an EMBL/GenBank/DDBJ whole genome shotgun (WGS) entry which is preliminary data.</text>
</comment>
<evidence type="ECO:0000313" key="2">
    <source>
        <dbReference type="Proteomes" id="UP000664357"/>
    </source>
</evidence>
<name>A0ABV0EI65_9ENTE</name>
<protein>
    <recommendedName>
        <fullName evidence="3">Lipocalin/cytosolic fatty-acid binding domain-containing protein</fullName>
    </recommendedName>
</protein>
<sequence>MENTVSDIQGKWLIQASNFPMWLSGKRLNPSITYRAISNEAERLLDLVEYQKPNGKRKSIVGIDTVVKNGFEWRGKGLLKLLRSHWSVAGKNETILVIRFEASLVTPAGVDVLIRATDDKNADLKEILANSFEKFGLTAAEFESLTWL</sequence>
<dbReference type="EMBL" id="JAFREL020000001">
    <property type="protein sequence ID" value="MEO1768332.1"/>
    <property type="molecule type" value="Genomic_DNA"/>
</dbReference>
<dbReference type="RefSeq" id="WP_207704168.1">
    <property type="nucleotide sequence ID" value="NZ_JAFREL020000001.1"/>
</dbReference>
<accession>A0ABV0EI65</accession>
<proteinExistence type="predicted"/>
<evidence type="ECO:0000313" key="1">
    <source>
        <dbReference type="EMBL" id="MEO1768332.1"/>
    </source>
</evidence>
<reference evidence="1 2" key="1">
    <citation type="submission" date="2024-02" db="EMBL/GenBank/DDBJ databases">
        <title>The Genome Sequence of Enterococcus sp. DIV0159.</title>
        <authorList>
            <person name="Earl A."/>
            <person name="Manson A."/>
            <person name="Gilmore M."/>
            <person name="Sanders J."/>
            <person name="Shea T."/>
            <person name="Howe W."/>
            <person name="Livny J."/>
            <person name="Cuomo C."/>
            <person name="Neafsey D."/>
            <person name="Birren B."/>
        </authorList>
    </citation>
    <scope>NUCLEOTIDE SEQUENCE [LARGE SCALE GENOMIC DNA]</scope>
    <source>
        <strain evidence="1 2">665A</strain>
    </source>
</reference>
<gene>
    <name evidence="1" type="ORF">JZO67_000243</name>
</gene>
<dbReference type="Proteomes" id="UP000664357">
    <property type="component" value="Unassembled WGS sequence"/>
</dbReference>
<evidence type="ECO:0008006" key="3">
    <source>
        <dbReference type="Google" id="ProtNLM"/>
    </source>
</evidence>